<evidence type="ECO:0000256" key="2">
    <source>
        <dbReference type="ARBA" id="ARBA00022840"/>
    </source>
</evidence>
<keyword evidence="1" id="KW-0547">Nucleotide-binding</keyword>
<evidence type="ECO:0000256" key="1">
    <source>
        <dbReference type="ARBA" id="ARBA00022741"/>
    </source>
</evidence>
<dbReference type="Proteomes" id="UP000670152">
    <property type="component" value="Unassembled WGS sequence"/>
</dbReference>
<dbReference type="GO" id="GO:0042626">
    <property type="term" value="F:ATPase-coupled transmembrane transporter activity"/>
    <property type="evidence" value="ECO:0007669"/>
    <property type="project" value="TreeGrafter"/>
</dbReference>
<keyword evidence="4" id="KW-1185">Reference proteome</keyword>
<gene>
    <name evidence="3" type="primary">Abcc4_4</name>
    <name evidence="3" type="ORF">G6Z77_0012577</name>
</gene>
<dbReference type="InterPro" id="IPR036397">
    <property type="entry name" value="RNaseH_sf"/>
</dbReference>
<dbReference type="GO" id="GO:0016020">
    <property type="term" value="C:membrane"/>
    <property type="evidence" value="ECO:0007669"/>
    <property type="project" value="TreeGrafter"/>
</dbReference>
<dbReference type="InterPro" id="IPR050173">
    <property type="entry name" value="ABC_transporter_C-like"/>
</dbReference>
<dbReference type="EMBL" id="JAANIB010007451">
    <property type="protein sequence ID" value="KAG5325865.1"/>
    <property type="molecule type" value="Genomic_DNA"/>
</dbReference>
<dbReference type="InterPro" id="IPR027417">
    <property type="entry name" value="P-loop_NTPase"/>
</dbReference>
<keyword evidence="2" id="KW-0067">ATP-binding</keyword>
<reference evidence="3 4" key="1">
    <citation type="submission" date="2020-02" db="EMBL/GenBank/DDBJ databases">
        <title>Relaxed selection underlies rapid genomic changes in the transitions from sociality to social parasitism in ants.</title>
        <authorList>
            <person name="Bi X."/>
        </authorList>
    </citation>
    <scope>NUCLEOTIDE SEQUENCE [LARGE SCALE GENOMIC DNA]</scope>
    <source>
        <strain evidence="3">BGI-DK2014b</strain>
        <tissue evidence="3">Whole body</tissue>
    </source>
</reference>
<dbReference type="AlphaFoldDB" id="A0A836FEW8"/>
<dbReference type="SUPFAM" id="SSF52540">
    <property type="entry name" value="P-loop containing nucleoside triphosphate hydrolases"/>
    <property type="match status" value="1"/>
</dbReference>
<organism evidence="3 4">
    <name type="scientific">Acromyrmex heyeri</name>
    <dbReference type="NCBI Taxonomy" id="230685"/>
    <lineage>
        <taxon>Eukaryota</taxon>
        <taxon>Metazoa</taxon>
        <taxon>Ecdysozoa</taxon>
        <taxon>Arthropoda</taxon>
        <taxon>Hexapoda</taxon>
        <taxon>Insecta</taxon>
        <taxon>Pterygota</taxon>
        <taxon>Neoptera</taxon>
        <taxon>Endopterygota</taxon>
        <taxon>Hymenoptera</taxon>
        <taxon>Apocrita</taxon>
        <taxon>Aculeata</taxon>
        <taxon>Formicoidea</taxon>
        <taxon>Formicidae</taxon>
        <taxon>Myrmicinae</taxon>
        <taxon>Acromyrmex</taxon>
    </lineage>
</organism>
<dbReference type="GO" id="GO:0003676">
    <property type="term" value="F:nucleic acid binding"/>
    <property type="evidence" value="ECO:0007669"/>
    <property type="project" value="InterPro"/>
</dbReference>
<name>A0A836FEW8_9HYME</name>
<proteinExistence type="predicted"/>
<dbReference type="Gene3D" id="3.40.50.300">
    <property type="entry name" value="P-loop containing nucleotide triphosphate hydrolases"/>
    <property type="match status" value="1"/>
</dbReference>
<protein>
    <submittedName>
        <fullName evidence="3">MRP4 protein</fullName>
    </submittedName>
</protein>
<evidence type="ECO:0000313" key="3">
    <source>
        <dbReference type="EMBL" id="KAG5325865.1"/>
    </source>
</evidence>
<comment type="caution">
    <text evidence="3">The sequence shown here is derived from an EMBL/GenBank/DDBJ whole genome shotgun (WGS) entry which is preliminary data.</text>
</comment>
<accession>A0A836FEW8</accession>
<dbReference type="Gene3D" id="3.30.420.10">
    <property type="entry name" value="Ribonuclease H-like superfamily/Ribonuclease H"/>
    <property type="match status" value="1"/>
</dbReference>
<feature type="non-terminal residue" evidence="3">
    <location>
        <position position="1"/>
    </location>
</feature>
<dbReference type="GO" id="GO:0005524">
    <property type="term" value="F:ATP binding"/>
    <property type="evidence" value="ECO:0007669"/>
    <property type="project" value="UniProtKB-KW"/>
</dbReference>
<dbReference type="PANTHER" id="PTHR24223">
    <property type="entry name" value="ATP-BINDING CASSETTE SUB-FAMILY C"/>
    <property type="match status" value="1"/>
</dbReference>
<dbReference type="OrthoDB" id="10056452at2759"/>
<sequence>MFQVANVCALTKDFRQFPQGDMTMIGDRRVSLSGGQRARINLAVYRQANIYLLDDPLNAVDTRVARHLYGKCIIEYLHGKTKILVTHQLQFLKRVDHIVVLDRFQQDGAPAHTSYLIQNWLSNKVNMFWPKEFWPPFSNPNNYINNLIKKGIGRTNKFVFDPDVLIIRANKDNTTVLLDVNDYNNKMHGILSDRNTYTITNKNSLNKMTTKIRTKVHKEGYSLRIIISCIYSPFFNLTTFLKEIIDKIMKKIFIEVILHGTVISILHEQLGMKKLSARWVPRLLTVDHKHDHVTISKQCLEMFQRNPDEFLRRFITVDEIWIHYFTPETKEQSKQWTSPSEPSIQRIPLRIASPTSIFARFSPLRLFPGSKSEEMVRRKEIHHQRAAHRRNRGLF</sequence>
<feature type="non-terminal residue" evidence="3">
    <location>
        <position position="395"/>
    </location>
</feature>
<evidence type="ECO:0000313" key="4">
    <source>
        <dbReference type="Proteomes" id="UP000670152"/>
    </source>
</evidence>